<dbReference type="InParanoid" id="A0A672GAM7"/>
<dbReference type="AlphaFoldDB" id="A0A672GAM7"/>
<feature type="domain" description="RING-type" evidence="6">
    <location>
        <begin position="17"/>
        <end position="56"/>
    </location>
</feature>
<dbReference type="SUPFAM" id="SSF57850">
    <property type="entry name" value="RING/U-box"/>
    <property type="match status" value="1"/>
</dbReference>
<evidence type="ECO:0000313" key="8">
    <source>
        <dbReference type="Proteomes" id="UP000472267"/>
    </source>
</evidence>
<keyword evidence="8" id="KW-1185">Reference proteome</keyword>
<name>A0A672GAM7_SALFA</name>
<keyword evidence="3" id="KW-0862">Zinc</keyword>
<keyword evidence="5" id="KW-0812">Transmembrane</keyword>
<dbReference type="Pfam" id="PF00097">
    <property type="entry name" value="zf-C3HC4"/>
    <property type="match status" value="1"/>
</dbReference>
<evidence type="ECO:0000256" key="4">
    <source>
        <dbReference type="PROSITE-ProRule" id="PRU00175"/>
    </source>
</evidence>
<sequence>PEERKPEDEDLDPSCACLCCWDVLVDPVTLLCQHTFCLHCLALWFDVSERDVCPQCLEEWFIYPEIDVELRYGSHGRIKAYCGQKKKKKKKTLWEFKVPIDQKSLFLMLAMKFSPRLTMLYLYVFDYYDAFLPFLHACCPNTDASSPVKHTHPVLLCVLQMDTTWLQWAEFLFKYCVLPFQLAGEYTWNLVSDQSWTFFFIFLNAMLLSVLEFCILFRLFFFSSIRYAQLCYTNTLITCRSKNSSDQCTDLYLPFSAGICARSFPWPLIAADTAKPNQSDVSAEDVCSHPPMKMMVFWLPLSSL</sequence>
<evidence type="ECO:0000313" key="7">
    <source>
        <dbReference type="Ensembl" id="ENSSFAP00005015906.1"/>
    </source>
</evidence>
<proteinExistence type="predicted"/>
<keyword evidence="2 4" id="KW-0863">Zinc-finger</keyword>
<keyword evidence="5" id="KW-0472">Membrane</keyword>
<feature type="transmembrane region" description="Helical" evidence="5">
    <location>
        <begin position="196"/>
        <end position="221"/>
    </location>
</feature>
<dbReference type="PROSITE" id="PS50089">
    <property type="entry name" value="ZF_RING_2"/>
    <property type="match status" value="1"/>
</dbReference>
<organism evidence="7 8">
    <name type="scientific">Salarias fasciatus</name>
    <name type="common">Jewelled blenny</name>
    <name type="synonym">Blennius fasciatus</name>
    <dbReference type="NCBI Taxonomy" id="181472"/>
    <lineage>
        <taxon>Eukaryota</taxon>
        <taxon>Metazoa</taxon>
        <taxon>Chordata</taxon>
        <taxon>Craniata</taxon>
        <taxon>Vertebrata</taxon>
        <taxon>Euteleostomi</taxon>
        <taxon>Actinopterygii</taxon>
        <taxon>Neopterygii</taxon>
        <taxon>Teleostei</taxon>
        <taxon>Neoteleostei</taxon>
        <taxon>Acanthomorphata</taxon>
        <taxon>Ovalentaria</taxon>
        <taxon>Blenniimorphae</taxon>
        <taxon>Blenniiformes</taxon>
        <taxon>Blennioidei</taxon>
        <taxon>Blenniidae</taxon>
        <taxon>Salariinae</taxon>
        <taxon>Salarias</taxon>
    </lineage>
</organism>
<reference evidence="7" key="2">
    <citation type="submission" date="2025-08" db="UniProtKB">
        <authorList>
            <consortium name="Ensembl"/>
        </authorList>
    </citation>
    <scope>IDENTIFICATION</scope>
</reference>
<keyword evidence="5" id="KW-1133">Transmembrane helix</keyword>
<dbReference type="InterPro" id="IPR018957">
    <property type="entry name" value="Znf_C3HC4_RING-type"/>
</dbReference>
<evidence type="ECO:0000256" key="2">
    <source>
        <dbReference type="ARBA" id="ARBA00022771"/>
    </source>
</evidence>
<dbReference type="InterPro" id="IPR013083">
    <property type="entry name" value="Znf_RING/FYVE/PHD"/>
</dbReference>
<accession>A0A672GAM7</accession>
<dbReference type="InterPro" id="IPR017907">
    <property type="entry name" value="Znf_RING_CS"/>
</dbReference>
<protein>
    <recommendedName>
        <fullName evidence="6">RING-type domain-containing protein</fullName>
    </recommendedName>
</protein>
<dbReference type="SMART" id="SM00184">
    <property type="entry name" value="RING"/>
    <property type="match status" value="1"/>
</dbReference>
<evidence type="ECO:0000259" key="6">
    <source>
        <dbReference type="PROSITE" id="PS50089"/>
    </source>
</evidence>
<evidence type="ECO:0000256" key="1">
    <source>
        <dbReference type="ARBA" id="ARBA00022723"/>
    </source>
</evidence>
<dbReference type="GO" id="GO:0008270">
    <property type="term" value="F:zinc ion binding"/>
    <property type="evidence" value="ECO:0007669"/>
    <property type="project" value="UniProtKB-KW"/>
</dbReference>
<dbReference type="InterPro" id="IPR001841">
    <property type="entry name" value="Znf_RING"/>
</dbReference>
<keyword evidence="1" id="KW-0479">Metal-binding</keyword>
<dbReference type="Ensembl" id="ENSSFAT00005016548.1">
    <property type="protein sequence ID" value="ENSSFAP00005015906.1"/>
    <property type="gene ID" value="ENSSFAG00005008469.1"/>
</dbReference>
<dbReference type="Gene3D" id="3.30.40.10">
    <property type="entry name" value="Zinc/RING finger domain, C3HC4 (zinc finger)"/>
    <property type="match status" value="1"/>
</dbReference>
<reference evidence="7" key="3">
    <citation type="submission" date="2025-09" db="UniProtKB">
        <authorList>
            <consortium name="Ensembl"/>
        </authorList>
    </citation>
    <scope>IDENTIFICATION</scope>
</reference>
<reference evidence="7" key="1">
    <citation type="submission" date="2019-06" db="EMBL/GenBank/DDBJ databases">
        <authorList>
            <consortium name="Wellcome Sanger Institute Data Sharing"/>
        </authorList>
    </citation>
    <scope>NUCLEOTIDE SEQUENCE [LARGE SCALE GENOMIC DNA]</scope>
</reference>
<evidence type="ECO:0000256" key="3">
    <source>
        <dbReference type="ARBA" id="ARBA00022833"/>
    </source>
</evidence>
<dbReference type="PROSITE" id="PS00518">
    <property type="entry name" value="ZF_RING_1"/>
    <property type="match status" value="1"/>
</dbReference>
<evidence type="ECO:0000256" key="5">
    <source>
        <dbReference type="SAM" id="Phobius"/>
    </source>
</evidence>
<dbReference type="Proteomes" id="UP000472267">
    <property type="component" value="Chromosome 6"/>
</dbReference>